<proteinExistence type="predicted"/>
<accession>A0A8T2Q481</accession>
<feature type="domain" description="Reverse transcriptase" evidence="1">
    <location>
        <begin position="1"/>
        <end position="87"/>
    </location>
</feature>
<evidence type="ECO:0000259" key="1">
    <source>
        <dbReference type="PROSITE" id="PS50878"/>
    </source>
</evidence>
<evidence type="ECO:0000313" key="2">
    <source>
        <dbReference type="EMBL" id="KAH7278478.1"/>
    </source>
</evidence>
<dbReference type="Proteomes" id="UP000825935">
    <property type="component" value="Chromosome 38"/>
</dbReference>
<protein>
    <recommendedName>
        <fullName evidence="1">Reverse transcriptase domain-containing protein</fullName>
    </recommendedName>
</protein>
<dbReference type="PROSITE" id="PS50878">
    <property type="entry name" value="RT_POL"/>
    <property type="match status" value="1"/>
</dbReference>
<dbReference type="OMA" id="CHIRTFD"/>
<dbReference type="EMBL" id="CM035443">
    <property type="protein sequence ID" value="KAH7278478.1"/>
    <property type="molecule type" value="Genomic_DNA"/>
</dbReference>
<name>A0A8T2Q481_CERRI</name>
<keyword evidence="3" id="KW-1185">Reference proteome</keyword>
<dbReference type="InterPro" id="IPR000477">
    <property type="entry name" value="RT_dom"/>
</dbReference>
<reference evidence="2" key="1">
    <citation type="submission" date="2021-08" db="EMBL/GenBank/DDBJ databases">
        <title>WGS assembly of Ceratopteris richardii.</title>
        <authorList>
            <person name="Marchant D.B."/>
            <person name="Chen G."/>
            <person name="Jenkins J."/>
            <person name="Shu S."/>
            <person name="Leebens-Mack J."/>
            <person name="Grimwood J."/>
            <person name="Schmutz J."/>
            <person name="Soltis P."/>
            <person name="Soltis D."/>
            <person name="Chen Z.-H."/>
        </authorList>
    </citation>
    <scope>NUCLEOTIDE SEQUENCE</scope>
    <source>
        <strain evidence="2">Whitten #5841</strain>
        <tissue evidence="2">Leaf</tissue>
    </source>
</reference>
<sequence length="319" mass="37137">MFYLLEAKMNSSYIHGISLFGTQKIAVGFVDDTFIFAKAEEANIQNILTSLVPFSEASALRINMRKSTLINISACHFESLPWLGPKIDKGAVFRHLEYPMGVNISTKDKLDWVFCKIKGKLELWHSSHWPLHARVRIVQAFLQPYVMYYLLLLDWKKCHIRTFDGLIKSFLWKKKHTRALVTSAWDYVCQPKCKGGLGILHLHSHIMVRRAAFIMRITSSYKPLWMDIFWKFLENAVVYYKGKWKLDAWSKFFSHAPLHTSSRTLHFMLQSFKETAARLKWNGRQRYVGNSFASLSPYWSFLSNPPFAYCLGAAGRYIE</sequence>
<dbReference type="AlphaFoldDB" id="A0A8T2Q481"/>
<comment type="caution">
    <text evidence="2">The sequence shown here is derived from an EMBL/GenBank/DDBJ whole genome shotgun (WGS) entry which is preliminary data.</text>
</comment>
<gene>
    <name evidence="2" type="ORF">KP509_38G043400</name>
</gene>
<dbReference type="PANTHER" id="PTHR33116">
    <property type="entry name" value="REVERSE TRANSCRIPTASE ZINC-BINDING DOMAIN-CONTAINING PROTEIN-RELATED-RELATED"/>
    <property type="match status" value="1"/>
</dbReference>
<dbReference type="PANTHER" id="PTHR33116:SF78">
    <property type="entry name" value="OS12G0587133 PROTEIN"/>
    <property type="match status" value="1"/>
</dbReference>
<organism evidence="2 3">
    <name type="scientific">Ceratopteris richardii</name>
    <name type="common">Triangle waterfern</name>
    <dbReference type="NCBI Taxonomy" id="49495"/>
    <lineage>
        <taxon>Eukaryota</taxon>
        <taxon>Viridiplantae</taxon>
        <taxon>Streptophyta</taxon>
        <taxon>Embryophyta</taxon>
        <taxon>Tracheophyta</taxon>
        <taxon>Polypodiopsida</taxon>
        <taxon>Polypodiidae</taxon>
        <taxon>Polypodiales</taxon>
        <taxon>Pteridineae</taxon>
        <taxon>Pteridaceae</taxon>
        <taxon>Parkerioideae</taxon>
        <taxon>Ceratopteris</taxon>
    </lineage>
</organism>
<evidence type="ECO:0000313" key="3">
    <source>
        <dbReference type="Proteomes" id="UP000825935"/>
    </source>
</evidence>
<dbReference type="OrthoDB" id="1306001at2759"/>